<dbReference type="InterPro" id="IPR011006">
    <property type="entry name" value="CheY-like_superfamily"/>
</dbReference>
<evidence type="ECO:0000256" key="2">
    <source>
        <dbReference type="PROSITE-ProRule" id="PRU00169"/>
    </source>
</evidence>
<evidence type="ECO:0000259" key="4">
    <source>
        <dbReference type="PROSITE" id="PS50110"/>
    </source>
</evidence>
<organism evidence="5 6">
    <name type="scientific">Sinorhizobium chiapasense</name>
    <dbReference type="NCBI Taxonomy" id="501572"/>
    <lineage>
        <taxon>Bacteria</taxon>
        <taxon>Pseudomonadati</taxon>
        <taxon>Pseudomonadota</taxon>
        <taxon>Alphaproteobacteria</taxon>
        <taxon>Hyphomicrobiales</taxon>
        <taxon>Rhizobiaceae</taxon>
        <taxon>Sinorhizobium/Ensifer group</taxon>
        <taxon>Sinorhizobium</taxon>
    </lineage>
</organism>
<proteinExistence type="predicted"/>
<dbReference type="PANTHER" id="PTHR45566:SF1">
    <property type="entry name" value="HTH-TYPE TRANSCRIPTIONAL REGULATOR YHJB-RELATED"/>
    <property type="match status" value="1"/>
</dbReference>
<dbReference type="SUPFAM" id="SSF46894">
    <property type="entry name" value="C-terminal effector domain of the bipartite response regulators"/>
    <property type="match status" value="1"/>
</dbReference>
<dbReference type="PANTHER" id="PTHR45566">
    <property type="entry name" value="HTH-TYPE TRANSCRIPTIONAL REGULATOR YHJB-RELATED"/>
    <property type="match status" value="1"/>
</dbReference>
<accession>A0ABZ2BN31</accession>
<evidence type="ECO:0000313" key="5">
    <source>
        <dbReference type="EMBL" id="WVT08130.1"/>
    </source>
</evidence>
<feature type="domain" description="Response regulatory" evidence="4">
    <location>
        <begin position="20"/>
        <end position="140"/>
    </location>
</feature>
<keyword evidence="6" id="KW-1185">Reference proteome</keyword>
<protein>
    <submittedName>
        <fullName evidence="5">Response regulator transcription factor</fullName>
    </submittedName>
</protein>
<dbReference type="InterPro" id="IPR016032">
    <property type="entry name" value="Sig_transdc_resp-reg_C-effctor"/>
</dbReference>
<keyword evidence="1" id="KW-0238">DNA-binding</keyword>
<name>A0ABZ2BN31_9HYPH</name>
<comment type="caution">
    <text evidence="2">Lacks conserved residue(s) required for the propagation of feature annotation.</text>
</comment>
<dbReference type="InterPro" id="IPR001789">
    <property type="entry name" value="Sig_transdc_resp-reg_receiver"/>
</dbReference>
<dbReference type="Pfam" id="PF00196">
    <property type="entry name" value="GerE"/>
    <property type="match status" value="1"/>
</dbReference>
<dbReference type="PROSITE" id="PS50043">
    <property type="entry name" value="HTH_LUXR_2"/>
    <property type="match status" value="1"/>
</dbReference>
<dbReference type="PROSITE" id="PS50110">
    <property type="entry name" value="RESPONSE_REGULATORY"/>
    <property type="match status" value="1"/>
</dbReference>
<dbReference type="InterPro" id="IPR000792">
    <property type="entry name" value="Tscrpt_reg_LuxR_C"/>
</dbReference>
<dbReference type="PROSITE" id="PS00622">
    <property type="entry name" value="HTH_LUXR_1"/>
    <property type="match status" value="1"/>
</dbReference>
<evidence type="ECO:0000313" key="6">
    <source>
        <dbReference type="Proteomes" id="UP001432360"/>
    </source>
</evidence>
<evidence type="ECO:0000259" key="3">
    <source>
        <dbReference type="PROSITE" id="PS50043"/>
    </source>
</evidence>
<sequence length="244" mass="26721">MENDDDINTRAGQFLSSERLLVIIDGRALDRQCLAQSIVAHKADMRVLAFGSIAEWRQQQYQYPPVSSILLNVGGRKIVDPAVAEEIKGLSSEIEPIPVIVLADTDDLTQIMKALEYGAKGYIPSSVSIDVCIEAIDLAVAGGTFVPASSVFAMRRVLESGNPVTRPLAGMFTARQAEVVEALRRGKANKIIAYELNLRESTVKVHIRNIMKKVKATNRTEVAYKINDLFPSDPSADGTGWPDH</sequence>
<dbReference type="Gene3D" id="3.40.50.2300">
    <property type="match status" value="1"/>
</dbReference>
<dbReference type="CDD" id="cd06170">
    <property type="entry name" value="LuxR_C_like"/>
    <property type="match status" value="1"/>
</dbReference>
<reference evidence="5" key="1">
    <citation type="submission" date="2023-08" db="EMBL/GenBank/DDBJ databases">
        <title>Complete genome sequence of Sinorhizobium chiapanecum ITTG S70 isolated from Acaciella angustissima nodules in Chiapas-Mexico.</title>
        <authorList>
            <person name="Rincon-Rosales R."/>
            <person name="Rogel M.A."/>
            <person name="Rincon-Medina C.I."/>
            <person name="Guerrero G."/>
            <person name="Manzano-Gomez L.A."/>
            <person name="Lopez-Lopez A."/>
            <person name="Rincon Molina F.A."/>
            <person name="Martinez-Romero E."/>
        </authorList>
    </citation>
    <scope>NUCLEOTIDE SEQUENCE</scope>
    <source>
        <strain evidence="5">ITTG S70</strain>
        <plasmid evidence="5">pSchITTGS70d</plasmid>
    </source>
</reference>
<dbReference type="PRINTS" id="PR00038">
    <property type="entry name" value="HTHLUXR"/>
</dbReference>
<gene>
    <name evidence="5" type="ORF">RB548_29755</name>
</gene>
<dbReference type="Proteomes" id="UP001432360">
    <property type="component" value="Plasmid pSchITTGS70d"/>
</dbReference>
<dbReference type="SUPFAM" id="SSF52172">
    <property type="entry name" value="CheY-like"/>
    <property type="match status" value="1"/>
</dbReference>
<keyword evidence="5" id="KW-0614">Plasmid</keyword>
<dbReference type="EMBL" id="CP133152">
    <property type="protein sequence ID" value="WVT08130.1"/>
    <property type="molecule type" value="Genomic_DNA"/>
</dbReference>
<dbReference type="InterPro" id="IPR051015">
    <property type="entry name" value="EvgA-like"/>
</dbReference>
<feature type="domain" description="HTH luxR-type" evidence="3">
    <location>
        <begin position="165"/>
        <end position="230"/>
    </location>
</feature>
<dbReference type="SMART" id="SM00421">
    <property type="entry name" value="HTH_LUXR"/>
    <property type="match status" value="1"/>
</dbReference>
<evidence type="ECO:0000256" key="1">
    <source>
        <dbReference type="ARBA" id="ARBA00023125"/>
    </source>
</evidence>
<geneLocation type="plasmid" evidence="5 6">
    <name>pSchITTGS70d</name>
</geneLocation>